<gene>
    <name evidence="2" type="ORF">BTW07_02410</name>
</gene>
<dbReference type="RefSeq" id="WP_075568559.1">
    <property type="nucleotide sequence ID" value="NZ_MSDO01000002.1"/>
</dbReference>
<organism evidence="2 3">
    <name type="scientific">Salinicola socius</name>
    <dbReference type="NCBI Taxonomy" id="404433"/>
    <lineage>
        <taxon>Bacteria</taxon>
        <taxon>Pseudomonadati</taxon>
        <taxon>Pseudomonadota</taxon>
        <taxon>Gammaproteobacteria</taxon>
        <taxon>Oceanospirillales</taxon>
        <taxon>Halomonadaceae</taxon>
        <taxon>Salinicola</taxon>
    </lineage>
</organism>
<evidence type="ECO:0000313" key="3">
    <source>
        <dbReference type="Proteomes" id="UP000186878"/>
    </source>
</evidence>
<protein>
    <recommendedName>
        <fullName evidence="1">AB hydrolase-1 domain-containing protein</fullName>
    </recommendedName>
</protein>
<accession>A0A1Q8SWH4</accession>
<dbReference type="Pfam" id="PF12697">
    <property type="entry name" value="Abhydrolase_6"/>
    <property type="match status" value="1"/>
</dbReference>
<dbReference type="AlphaFoldDB" id="A0A1Q8SWH4"/>
<dbReference type="Proteomes" id="UP000186878">
    <property type="component" value="Unassembled WGS sequence"/>
</dbReference>
<evidence type="ECO:0000259" key="1">
    <source>
        <dbReference type="Pfam" id="PF12697"/>
    </source>
</evidence>
<comment type="caution">
    <text evidence="2">The sequence shown here is derived from an EMBL/GenBank/DDBJ whole genome shotgun (WGS) entry which is preliminary data.</text>
</comment>
<evidence type="ECO:0000313" key="2">
    <source>
        <dbReference type="EMBL" id="OLO05815.1"/>
    </source>
</evidence>
<feature type="domain" description="AB hydrolase-1" evidence="1">
    <location>
        <begin position="5"/>
        <end position="173"/>
    </location>
</feature>
<dbReference type="InterPro" id="IPR000073">
    <property type="entry name" value="AB_hydrolase_1"/>
</dbReference>
<dbReference type="SUPFAM" id="SSF53474">
    <property type="entry name" value="alpha/beta-Hydrolases"/>
    <property type="match status" value="1"/>
</dbReference>
<proteinExistence type="predicted"/>
<dbReference type="InterPro" id="IPR029058">
    <property type="entry name" value="AB_hydrolase_fold"/>
</dbReference>
<keyword evidence="3" id="KW-1185">Reference proteome</keyword>
<dbReference type="STRING" id="404433.BTW07_02410"/>
<name>A0A1Q8SWH4_9GAMM</name>
<reference evidence="2 3" key="1">
    <citation type="submission" date="2016-12" db="EMBL/GenBank/DDBJ databases">
        <title>Draft genome sequences of strains Salinicola socius SMB35, Salinicola sp. MH3R3-1 and Chromohalobacter sp. SMB17 from the Verkhnekamsk potash mining region of Russia.</title>
        <authorList>
            <person name="Mavrodi D.V."/>
            <person name="Olsson B.E."/>
            <person name="Korsakova E.S."/>
            <person name="Pyankova A."/>
            <person name="Mavrodi O.V."/>
            <person name="Plotnikova E.G."/>
        </authorList>
    </citation>
    <scope>NUCLEOTIDE SEQUENCE [LARGE SCALE GENOMIC DNA]</scope>
    <source>
        <strain evidence="2 3">SMB35</strain>
    </source>
</reference>
<dbReference type="EMBL" id="MSDO01000002">
    <property type="protein sequence ID" value="OLO05815.1"/>
    <property type="molecule type" value="Genomic_DNA"/>
</dbReference>
<sequence length="236" mass="25209">MKRLVVFIHDVGQTPACWSPFIGRYGACGYLCQAPAWPPLSTAPDDASSRPAPSASCSSAGWRGLNIRHVVDHYANGLDRGPPPPLLVGHGLGGLIVQLLLDRGLGAAGIALSPTPRRGCWQLLAPPPPSPIAPCHDGRQAPVTPRRLLLEAALGIGTAIDYANDERSPLLLVSAGRSRRVSSARVEACYRRHRRSMATTTLLAFPQHGDGLIVEPGWEAVADATLHWAQRVALRL</sequence>
<dbReference type="OrthoDB" id="9806902at2"/>
<dbReference type="Gene3D" id="3.40.50.1820">
    <property type="entry name" value="alpha/beta hydrolase"/>
    <property type="match status" value="1"/>
</dbReference>